<feature type="transmembrane region" description="Helical" evidence="1">
    <location>
        <begin position="157"/>
        <end position="180"/>
    </location>
</feature>
<keyword evidence="1" id="KW-0472">Membrane</keyword>
<accession>A0A8H7Y3I7</accession>
<organism evidence="2">
    <name type="scientific">Psilocybe cubensis</name>
    <name type="common">Psychedelic mushroom</name>
    <name type="synonym">Stropharia cubensis</name>
    <dbReference type="NCBI Taxonomy" id="181762"/>
    <lineage>
        <taxon>Eukaryota</taxon>
        <taxon>Fungi</taxon>
        <taxon>Dikarya</taxon>
        <taxon>Basidiomycota</taxon>
        <taxon>Agaricomycotina</taxon>
        <taxon>Agaricomycetes</taxon>
        <taxon>Agaricomycetidae</taxon>
        <taxon>Agaricales</taxon>
        <taxon>Agaricineae</taxon>
        <taxon>Strophariaceae</taxon>
        <taxon>Psilocybe</taxon>
    </lineage>
</organism>
<protein>
    <submittedName>
        <fullName evidence="2">Uncharacterized protein</fullName>
    </submittedName>
</protein>
<sequence length="269" mass="29185">MSSNPEKINYAEVLGFHSVAAAVVFAALYIPLLGWFIRQSYFRPTYVHFVLVFFCTIRIAGFAIRAVLAGSSTAGGNLGLVIADEVLFGVGYFGLLYSAYTLVLDLELLCGSPPPKTPLLTLIKNRRIFRLTMIVAVVLGVSAATHNNGQGNAAATLHKVSVIIFFVLTVLQAFQTILLVRMESGGKNQYLEGQKSLGKKHGLIILLGISALLLVREGFSLATISSSTKQDNEHLWYPLLALPEILAVVLYATPGLVPKRDELPSPQQV</sequence>
<dbReference type="EMBL" id="JAFIQS010000003">
    <property type="protein sequence ID" value="KAG5170821.1"/>
    <property type="molecule type" value="Genomic_DNA"/>
</dbReference>
<proteinExistence type="predicted"/>
<dbReference type="AlphaFoldDB" id="A0A8H7Y3I7"/>
<gene>
    <name evidence="2" type="ORF">JR316_002895</name>
</gene>
<keyword evidence="1" id="KW-0812">Transmembrane</keyword>
<keyword evidence="1" id="KW-1133">Transmembrane helix</keyword>
<feature type="transmembrane region" description="Helical" evidence="1">
    <location>
        <begin position="128"/>
        <end position="145"/>
    </location>
</feature>
<comment type="caution">
    <text evidence="2">The sequence shown here is derived from an EMBL/GenBank/DDBJ whole genome shotgun (WGS) entry which is preliminary data.</text>
</comment>
<feature type="transmembrane region" description="Helical" evidence="1">
    <location>
        <begin position="201"/>
        <end position="224"/>
    </location>
</feature>
<feature type="transmembrane region" description="Helical" evidence="1">
    <location>
        <begin position="236"/>
        <end position="257"/>
    </location>
</feature>
<reference evidence="2" key="1">
    <citation type="submission" date="2021-02" db="EMBL/GenBank/DDBJ databases">
        <title>Psilocybe cubensis genome.</title>
        <authorList>
            <person name="Mckernan K.J."/>
            <person name="Crawford S."/>
            <person name="Trippe A."/>
            <person name="Kane L.T."/>
            <person name="Mclaughlin S."/>
        </authorList>
    </citation>
    <scope>NUCLEOTIDE SEQUENCE [LARGE SCALE GENOMIC DNA]</scope>
    <source>
        <strain evidence="2">MGC-MH-2018</strain>
    </source>
</reference>
<feature type="transmembrane region" description="Helical" evidence="1">
    <location>
        <begin position="49"/>
        <end position="68"/>
    </location>
</feature>
<feature type="transmembrane region" description="Helical" evidence="1">
    <location>
        <begin position="14"/>
        <end position="37"/>
    </location>
</feature>
<feature type="transmembrane region" description="Helical" evidence="1">
    <location>
        <begin position="88"/>
        <end position="108"/>
    </location>
</feature>
<name>A0A8H7Y3I7_PSICU</name>
<evidence type="ECO:0000256" key="1">
    <source>
        <dbReference type="SAM" id="Phobius"/>
    </source>
</evidence>
<evidence type="ECO:0000313" key="2">
    <source>
        <dbReference type="EMBL" id="KAG5170821.1"/>
    </source>
</evidence>